<dbReference type="EMBL" id="JALJOU010000042">
    <property type="protein sequence ID" value="KAK9832047.1"/>
    <property type="molecule type" value="Genomic_DNA"/>
</dbReference>
<keyword evidence="3" id="KW-1185">Reference proteome</keyword>
<accession>A0AAW1REJ0</accession>
<dbReference type="Proteomes" id="UP001445335">
    <property type="component" value="Unassembled WGS sequence"/>
</dbReference>
<sequence length="511" mass="53967">MHIKTVLLRRGFGAAHALAKAHGVDVLLLDSAESPGGLSTGWRTLAGRPLEPGVKGFWSQYANIHALADELGIQPFTGWAQSRFLSPAGLEVTAPVLRDRPRLPTPLGSLVHSSPFFQRLPLADRLSAWPLVTALLEHALDADAYAAYDAISAQHLFLGAGISPRLYWEFLEPMLLVTLFAPGAELSAAAALAMLYYFVLARQDAFDVRWCRGSVAEQVFKPWRARLEAAGVRLLGGRRALCVLPGQAGRRFRVEVSAKGKGAEECHEADAIVLAVGVKAMQQIVAASPQLAAAPDLAHVRGLGTDDVMAVRLWLDGVVRPATASNVVAGFDAGVGATVFDLSSLQDEFRERRGSSVVEADFYHAGSLLALTDDQVVEHVQEKYLGAAAPAYRQSRVLDASVLRFPGAVTAFAPGSHGCMPRVRTGVPGVFCAADWVAQGPGDAAGGAKGLSQEKALASGLEAGNLAAASVGRRPGAHVFPAAPDEPHVAAARSALRLGRQLGVPLQGLPR</sequence>
<evidence type="ECO:0000313" key="2">
    <source>
        <dbReference type="EMBL" id="KAK9832047.1"/>
    </source>
</evidence>
<comment type="caution">
    <text evidence="2">The sequence shown here is derived from an EMBL/GenBank/DDBJ whole genome shotgun (WGS) entry which is preliminary data.</text>
</comment>
<dbReference type="InterPro" id="IPR050464">
    <property type="entry name" value="Zeta_carotene_desat/Oxidored"/>
</dbReference>
<dbReference type="GO" id="GO:0016491">
    <property type="term" value="F:oxidoreductase activity"/>
    <property type="evidence" value="ECO:0007669"/>
    <property type="project" value="InterPro"/>
</dbReference>
<evidence type="ECO:0000313" key="3">
    <source>
        <dbReference type="Proteomes" id="UP001445335"/>
    </source>
</evidence>
<name>A0AAW1REJ0_9CHLO</name>
<feature type="domain" description="Amine oxidase" evidence="1">
    <location>
        <begin position="14"/>
        <end position="440"/>
    </location>
</feature>
<proteinExistence type="predicted"/>
<dbReference type="InterPro" id="IPR036188">
    <property type="entry name" value="FAD/NAD-bd_sf"/>
</dbReference>
<protein>
    <recommendedName>
        <fullName evidence="1">Amine oxidase domain-containing protein</fullName>
    </recommendedName>
</protein>
<dbReference type="AlphaFoldDB" id="A0AAW1REJ0"/>
<dbReference type="InterPro" id="IPR002937">
    <property type="entry name" value="Amino_oxidase"/>
</dbReference>
<organism evidence="2 3">
    <name type="scientific">Elliptochloris bilobata</name>
    <dbReference type="NCBI Taxonomy" id="381761"/>
    <lineage>
        <taxon>Eukaryota</taxon>
        <taxon>Viridiplantae</taxon>
        <taxon>Chlorophyta</taxon>
        <taxon>core chlorophytes</taxon>
        <taxon>Trebouxiophyceae</taxon>
        <taxon>Trebouxiophyceae incertae sedis</taxon>
        <taxon>Elliptochloris clade</taxon>
        <taxon>Elliptochloris</taxon>
    </lineage>
</organism>
<dbReference type="PANTHER" id="PTHR42923">
    <property type="entry name" value="PROTOPORPHYRINOGEN OXIDASE"/>
    <property type="match status" value="1"/>
</dbReference>
<gene>
    <name evidence="2" type="ORF">WJX81_001885</name>
</gene>
<dbReference type="PANTHER" id="PTHR42923:SF46">
    <property type="entry name" value="AMINE OXIDASE"/>
    <property type="match status" value="1"/>
</dbReference>
<dbReference type="SUPFAM" id="SSF51905">
    <property type="entry name" value="FAD/NAD(P)-binding domain"/>
    <property type="match status" value="1"/>
</dbReference>
<dbReference type="Gene3D" id="3.50.50.60">
    <property type="entry name" value="FAD/NAD(P)-binding domain"/>
    <property type="match status" value="1"/>
</dbReference>
<reference evidence="2 3" key="1">
    <citation type="journal article" date="2024" name="Nat. Commun.">
        <title>Phylogenomics reveals the evolutionary origins of lichenization in chlorophyte algae.</title>
        <authorList>
            <person name="Puginier C."/>
            <person name="Libourel C."/>
            <person name="Otte J."/>
            <person name="Skaloud P."/>
            <person name="Haon M."/>
            <person name="Grisel S."/>
            <person name="Petersen M."/>
            <person name="Berrin J.G."/>
            <person name="Delaux P.M."/>
            <person name="Dal Grande F."/>
            <person name="Keller J."/>
        </authorList>
    </citation>
    <scope>NUCLEOTIDE SEQUENCE [LARGE SCALE GENOMIC DNA]</scope>
    <source>
        <strain evidence="2 3">SAG 245.80</strain>
    </source>
</reference>
<dbReference type="Pfam" id="PF01593">
    <property type="entry name" value="Amino_oxidase"/>
    <property type="match status" value="1"/>
</dbReference>
<evidence type="ECO:0000259" key="1">
    <source>
        <dbReference type="Pfam" id="PF01593"/>
    </source>
</evidence>